<keyword evidence="5 7" id="KW-0418">Kinase</keyword>
<dbReference type="Gene3D" id="3.40.50.300">
    <property type="entry name" value="P-loop containing nucleotide triphosphate hydrolases"/>
    <property type="match status" value="1"/>
</dbReference>
<comment type="pathway">
    <text evidence="5">Cofactor biosynthesis; coenzyme A biosynthesis; CoA from (R)-pantothenate: step 5/5.</text>
</comment>
<reference evidence="7 8" key="1">
    <citation type="journal article" date="2011" name="J. Bacteriol.">
        <title>Whole-genome shotgun sequencing of the sulfur-oxidizing chemoautotroph Tetrathiobacter kashmirensis.</title>
        <authorList>
            <person name="Ghosh W."/>
            <person name="George A."/>
            <person name="Agarwal A."/>
            <person name="Raj P."/>
            <person name="Alam M."/>
            <person name="Pyne P."/>
            <person name="Das Gupta S.K."/>
        </authorList>
    </citation>
    <scope>NUCLEOTIDE SEQUENCE [LARGE SCALE GENOMIC DNA]</scope>
    <source>
        <strain evidence="7 8">WT001</strain>
    </source>
</reference>
<dbReference type="SUPFAM" id="SSF52540">
    <property type="entry name" value="P-loop containing nucleoside triphosphate hydrolases"/>
    <property type="match status" value="1"/>
</dbReference>
<evidence type="ECO:0000256" key="4">
    <source>
        <dbReference type="ARBA" id="ARBA00022993"/>
    </source>
</evidence>
<accession>I3U9F7</accession>
<dbReference type="InterPro" id="IPR001977">
    <property type="entry name" value="Depp_CoAkinase"/>
</dbReference>
<dbReference type="GO" id="GO:0005524">
    <property type="term" value="F:ATP binding"/>
    <property type="evidence" value="ECO:0007669"/>
    <property type="project" value="UniProtKB-UniRule"/>
</dbReference>
<evidence type="ECO:0000313" key="8">
    <source>
        <dbReference type="Proteomes" id="UP000005267"/>
    </source>
</evidence>
<evidence type="ECO:0000256" key="6">
    <source>
        <dbReference type="NCBIfam" id="TIGR00152"/>
    </source>
</evidence>
<evidence type="ECO:0000256" key="2">
    <source>
        <dbReference type="ARBA" id="ARBA00022741"/>
    </source>
</evidence>
<evidence type="ECO:0000256" key="3">
    <source>
        <dbReference type="ARBA" id="ARBA00022840"/>
    </source>
</evidence>
<sequence length="223" mass="24292">MIRPGAARPALFFTGVGVVQDRSDRGIGSGKSTVAQLLVAWGASVIDADALSRSLTQPGGQAMPAIARTFGSRAVQVDGAMDRSYMRQQVFQDVDKRRQLEQILHPLIGQAMQAAAAAATGLYLVYDIPLLVESLARYRPIMDRICVVDCEETEQIARVQARSGLSVQAVTEIMSTQASRQQRLAAADDVIFNGIGITLVMLEERVRQVHESWLQLIGQQNAQ</sequence>
<keyword evidence="3 5" id="KW-0067">ATP-binding</keyword>
<dbReference type="PANTHER" id="PTHR10695:SF46">
    <property type="entry name" value="BIFUNCTIONAL COENZYME A SYNTHASE-RELATED"/>
    <property type="match status" value="1"/>
</dbReference>
<dbReference type="HAMAP" id="MF_00376">
    <property type="entry name" value="Dephospho_CoA_kinase"/>
    <property type="match status" value="1"/>
</dbReference>
<reference evidence="8" key="2">
    <citation type="journal article" date="2013" name="PLoS ONE">
        <title>Genome implosion elicits host-confinement in Alcaligenaceae: evidence from the comparative genomics of Tetrathiobacter kashmirensis, a pathogen in the making.</title>
        <authorList>
            <person name="Ghosh W."/>
            <person name="Alam M."/>
            <person name="Roy C."/>
            <person name="Pyne P."/>
            <person name="George A."/>
            <person name="Chakraborty R."/>
            <person name="Majumder S."/>
            <person name="Agarwal A."/>
            <person name="Chakraborty S."/>
            <person name="Majumdar S."/>
            <person name="Gupta S.K."/>
        </authorList>
    </citation>
    <scope>NUCLEOTIDE SEQUENCE [LARGE SCALE GENOMIC DNA]</scope>
    <source>
        <strain evidence="8">WT001</strain>
    </source>
</reference>
<keyword evidence="5" id="KW-0963">Cytoplasm</keyword>
<dbReference type="GO" id="GO:0015937">
    <property type="term" value="P:coenzyme A biosynthetic process"/>
    <property type="evidence" value="ECO:0007669"/>
    <property type="project" value="UniProtKB-UniRule"/>
</dbReference>
<dbReference type="UniPathway" id="UPA00241">
    <property type="reaction ID" value="UER00356"/>
</dbReference>
<dbReference type="InterPro" id="IPR027417">
    <property type="entry name" value="P-loop_NTPase"/>
</dbReference>
<dbReference type="Pfam" id="PF01121">
    <property type="entry name" value="CoaE"/>
    <property type="match status" value="1"/>
</dbReference>
<comment type="catalytic activity">
    <reaction evidence="5">
        <text>3'-dephospho-CoA + ATP = ADP + CoA + H(+)</text>
        <dbReference type="Rhea" id="RHEA:18245"/>
        <dbReference type="ChEBI" id="CHEBI:15378"/>
        <dbReference type="ChEBI" id="CHEBI:30616"/>
        <dbReference type="ChEBI" id="CHEBI:57287"/>
        <dbReference type="ChEBI" id="CHEBI:57328"/>
        <dbReference type="ChEBI" id="CHEBI:456216"/>
        <dbReference type="EC" id="2.7.1.24"/>
    </reaction>
</comment>
<keyword evidence="4 5" id="KW-0173">Coenzyme A biosynthesis</keyword>
<dbReference type="Proteomes" id="UP000005267">
    <property type="component" value="Chromosome"/>
</dbReference>
<comment type="function">
    <text evidence="5">Catalyzes the phosphorylation of the 3'-hydroxyl group of dephosphocoenzyme A to form coenzyme A.</text>
</comment>
<evidence type="ECO:0000256" key="5">
    <source>
        <dbReference type="HAMAP-Rule" id="MF_00376"/>
    </source>
</evidence>
<dbReference type="STRING" id="1036672.TKWG_05900"/>
<keyword evidence="8" id="KW-1185">Reference proteome</keyword>
<evidence type="ECO:0000256" key="1">
    <source>
        <dbReference type="ARBA" id="ARBA00009018"/>
    </source>
</evidence>
<keyword evidence="2 5" id="KW-0547">Nucleotide-binding</keyword>
<dbReference type="NCBIfam" id="TIGR00152">
    <property type="entry name" value="dephospho-CoA kinase"/>
    <property type="match status" value="1"/>
</dbReference>
<dbReference type="HOGENOM" id="CLU_057180_1_2_4"/>
<proteinExistence type="inferred from homology"/>
<dbReference type="KEGG" id="aka:TKWG_05900"/>
<feature type="binding site" evidence="5">
    <location>
        <begin position="28"/>
        <end position="33"/>
    </location>
    <ligand>
        <name>ATP</name>
        <dbReference type="ChEBI" id="CHEBI:30616"/>
    </ligand>
</feature>
<name>I3U9F7_ADVKW</name>
<dbReference type="AlphaFoldDB" id="I3U9F7"/>
<comment type="subcellular location">
    <subcellularLocation>
        <location evidence="5">Cytoplasm</location>
    </subcellularLocation>
</comment>
<protein>
    <recommendedName>
        <fullName evidence="5 6">Dephospho-CoA kinase</fullName>
        <ecNumber evidence="5 6">2.7.1.24</ecNumber>
    </recommendedName>
    <alternativeName>
        <fullName evidence="5">Dephosphocoenzyme A kinase</fullName>
    </alternativeName>
</protein>
<evidence type="ECO:0000313" key="7">
    <source>
        <dbReference type="EMBL" id="AFK61645.1"/>
    </source>
</evidence>
<keyword evidence="5 7" id="KW-0808">Transferase</keyword>
<organism evidence="7 8">
    <name type="scientific">Advenella kashmirensis (strain DSM 17095 / LMG 22695 / WT001)</name>
    <name type="common">Tetrathiobacter kashmirensis</name>
    <dbReference type="NCBI Taxonomy" id="1036672"/>
    <lineage>
        <taxon>Bacteria</taxon>
        <taxon>Pseudomonadati</taxon>
        <taxon>Pseudomonadota</taxon>
        <taxon>Betaproteobacteria</taxon>
        <taxon>Burkholderiales</taxon>
        <taxon>Alcaligenaceae</taxon>
    </lineage>
</organism>
<comment type="similarity">
    <text evidence="1 5">Belongs to the CoaE family.</text>
</comment>
<dbReference type="GO" id="GO:0004140">
    <property type="term" value="F:dephospho-CoA kinase activity"/>
    <property type="evidence" value="ECO:0007669"/>
    <property type="project" value="UniProtKB-UniRule"/>
</dbReference>
<dbReference type="PANTHER" id="PTHR10695">
    <property type="entry name" value="DEPHOSPHO-COA KINASE-RELATED"/>
    <property type="match status" value="1"/>
</dbReference>
<dbReference type="EC" id="2.7.1.24" evidence="5 6"/>
<dbReference type="PROSITE" id="PS51219">
    <property type="entry name" value="DPCK"/>
    <property type="match status" value="1"/>
</dbReference>
<dbReference type="GO" id="GO:0005737">
    <property type="term" value="C:cytoplasm"/>
    <property type="evidence" value="ECO:0007669"/>
    <property type="project" value="UniProtKB-SubCell"/>
</dbReference>
<dbReference type="EMBL" id="CP003555">
    <property type="protein sequence ID" value="AFK61645.1"/>
    <property type="molecule type" value="Genomic_DNA"/>
</dbReference>
<dbReference type="CDD" id="cd02022">
    <property type="entry name" value="DPCK"/>
    <property type="match status" value="1"/>
</dbReference>
<gene>
    <name evidence="5 7" type="primary">coaE</name>
    <name evidence="7" type="ordered locus">TKWG_05900</name>
</gene>